<feature type="transmembrane region" description="Helical" evidence="1">
    <location>
        <begin position="115"/>
        <end position="136"/>
    </location>
</feature>
<dbReference type="SUPFAM" id="SSF55874">
    <property type="entry name" value="ATPase domain of HSP90 chaperone/DNA topoisomerase II/histidine kinase"/>
    <property type="match status" value="1"/>
</dbReference>
<dbReference type="InterPro" id="IPR036890">
    <property type="entry name" value="HATPase_C_sf"/>
</dbReference>
<dbReference type="GO" id="GO:0016301">
    <property type="term" value="F:kinase activity"/>
    <property type="evidence" value="ECO:0007669"/>
    <property type="project" value="UniProtKB-KW"/>
</dbReference>
<dbReference type="STRING" id="118967.SAMN02745191_1962"/>
<feature type="transmembrane region" description="Helical" evidence="1">
    <location>
        <begin position="87"/>
        <end position="109"/>
    </location>
</feature>
<evidence type="ECO:0000256" key="1">
    <source>
        <dbReference type="SAM" id="Phobius"/>
    </source>
</evidence>
<protein>
    <submittedName>
        <fullName evidence="3">Sensor histidine kinase YesM</fullName>
    </submittedName>
</protein>
<feature type="transmembrane region" description="Helical" evidence="1">
    <location>
        <begin position="57"/>
        <end position="75"/>
    </location>
</feature>
<evidence type="ECO:0000313" key="3">
    <source>
        <dbReference type="EMBL" id="SJZ89536.1"/>
    </source>
</evidence>
<dbReference type="InterPro" id="IPR032834">
    <property type="entry name" value="NatK-like_C"/>
</dbReference>
<keyword evidence="1" id="KW-1133">Transmembrane helix</keyword>
<dbReference type="Gene3D" id="3.30.565.10">
    <property type="entry name" value="Histidine kinase-like ATPase, C-terminal domain"/>
    <property type="match status" value="1"/>
</dbReference>
<feature type="transmembrane region" description="Helical" evidence="1">
    <location>
        <begin position="157"/>
        <end position="180"/>
    </location>
</feature>
<feature type="transmembrane region" description="Helical" evidence="1">
    <location>
        <begin position="31"/>
        <end position="51"/>
    </location>
</feature>
<evidence type="ECO:0000313" key="4">
    <source>
        <dbReference type="Proteomes" id="UP000243297"/>
    </source>
</evidence>
<feature type="transmembrane region" description="Helical" evidence="1">
    <location>
        <begin position="186"/>
        <end position="207"/>
    </location>
</feature>
<dbReference type="Pfam" id="PF14501">
    <property type="entry name" value="HATPase_c_5"/>
    <property type="match status" value="1"/>
</dbReference>
<keyword evidence="1" id="KW-0472">Membrane</keyword>
<feature type="transmembrane region" description="Helical" evidence="1">
    <location>
        <begin position="6"/>
        <end position="24"/>
    </location>
</feature>
<reference evidence="4" key="1">
    <citation type="submission" date="2017-02" db="EMBL/GenBank/DDBJ databases">
        <authorList>
            <person name="Varghese N."/>
            <person name="Submissions S."/>
        </authorList>
    </citation>
    <scope>NUCLEOTIDE SEQUENCE [LARGE SCALE GENOMIC DNA]</scope>
    <source>
        <strain evidence="4">ATCC 25662</strain>
    </source>
</reference>
<dbReference type="EMBL" id="FUWY01000006">
    <property type="protein sequence ID" value="SJZ89536.1"/>
    <property type="molecule type" value="Genomic_DNA"/>
</dbReference>
<proteinExistence type="predicted"/>
<dbReference type="OrthoDB" id="9813149at2"/>
<dbReference type="AlphaFoldDB" id="A0A1T4PE74"/>
<keyword evidence="3" id="KW-0808">Transferase</keyword>
<feature type="domain" description="Sensor histidine kinase NatK-like C-terminal" evidence="2">
    <location>
        <begin position="330"/>
        <end position="421"/>
    </location>
</feature>
<sequence length="423" mass="49441">MSGFDIFINFVEQLIIFIFIARFCKLNNKFNYVYFTVFILLGTVLMTFSNFAIGLEGYFKIVFISLNFVFCLIFTDNFIGEKIFVSFLPYVIISLINGFLTITTSYLLFNQLNSIELAKTCAFFWLIILSKILLFFTLSEIAYQRKKYENQISNNQIIYLVILIVFIQLIFIFIESIIYTNSINPLEIMITVFLLFIFMVLIIVYFFDYLKKNEIEQEKILNYQMLEFENRRYHEIELNSAEISKLKHNLKHILLNVLNDIDNNEISDAKNSIVSYLDEVNLIHSYGKFNSRILDFLINKFTQEAKEKGYIFNFSVNLVNEVNISDNDYMVLLGNALENSVLHSVGDKKIELIIEQKNNYAFFTLKNRVDSSMKPDDLMDSKRGNNHGYGIKTIKEIAAKYNGSISYVIEDEFLICSIVIPLK</sequence>
<organism evidence="3 4">
    <name type="scientific">Anaerorhabdus furcosa</name>
    <dbReference type="NCBI Taxonomy" id="118967"/>
    <lineage>
        <taxon>Bacteria</taxon>
        <taxon>Bacillati</taxon>
        <taxon>Bacillota</taxon>
        <taxon>Erysipelotrichia</taxon>
        <taxon>Erysipelotrichales</taxon>
        <taxon>Erysipelotrichaceae</taxon>
        <taxon>Anaerorhabdus</taxon>
    </lineage>
</organism>
<evidence type="ECO:0000259" key="2">
    <source>
        <dbReference type="Pfam" id="PF14501"/>
    </source>
</evidence>
<keyword evidence="3" id="KW-0418">Kinase</keyword>
<name>A0A1T4PE74_9FIRM</name>
<keyword evidence="1" id="KW-0812">Transmembrane</keyword>
<dbReference type="Proteomes" id="UP000243297">
    <property type="component" value="Unassembled WGS sequence"/>
</dbReference>
<keyword evidence="4" id="KW-1185">Reference proteome</keyword>
<gene>
    <name evidence="3" type="ORF">SAMN02745191_1962</name>
</gene>
<dbReference type="RefSeq" id="WP_078712366.1">
    <property type="nucleotide sequence ID" value="NZ_FUWY01000006.1"/>
</dbReference>
<accession>A0A1T4PE74</accession>